<comment type="catalytic activity">
    <reaction evidence="8">
        <text>Couples ATP hydrolysis with the unwinding of duplex DNA by translocating in the 3'-5' direction.</text>
        <dbReference type="EC" id="5.6.2.4"/>
    </reaction>
</comment>
<organism evidence="14 15">
    <name type="scientific">Candidatus Schekmanbacteria bacterium RBG_13_48_7</name>
    <dbReference type="NCBI Taxonomy" id="1817878"/>
    <lineage>
        <taxon>Bacteria</taxon>
        <taxon>Candidatus Schekmaniibacteriota</taxon>
    </lineage>
</organism>
<dbReference type="EC" id="5.6.2.4" evidence="9"/>
<dbReference type="Proteomes" id="UP000179266">
    <property type="component" value="Unassembled WGS sequence"/>
</dbReference>
<dbReference type="GO" id="GO:0043138">
    <property type="term" value="F:3'-5' DNA helicase activity"/>
    <property type="evidence" value="ECO:0007669"/>
    <property type="project" value="UniProtKB-EC"/>
</dbReference>
<comment type="similarity">
    <text evidence="1">Belongs to the helicase family. UvrD subfamily.</text>
</comment>
<feature type="binding site" evidence="11">
    <location>
        <begin position="32"/>
        <end position="39"/>
    </location>
    <ligand>
        <name>ATP</name>
        <dbReference type="ChEBI" id="CHEBI:30616"/>
    </ligand>
</feature>
<dbReference type="GO" id="GO:0003677">
    <property type="term" value="F:DNA binding"/>
    <property type="evidence" value="ECO:0007669"/>
    <property type="project" value="UniProtKB-KW"/>
</dbReference>
<keyword evidence="2 11" id="KW-0547">Nucleotide-binding</keyword>
<evidence type="ECO:0000256" key="3">
    <source>
        <dbReference type="ARBA" id="ARBA00022801"/>
    </source>
</evidence>
<evidence type="ECO:0000256" key="6">
    <source>
        <dbReference type="ARBA" id="ARBA00023125"/>
    </source>
</evidence>
<dbReference type="PANTHER" id="PTHR11070">
    <property type="entry name" value="UVRD / RECB / PCRA DNA HELICASE FAMILY MEMBER"/>
    <property type="match status" value="1"/>
</dbReference>
<evidence type="ECO:0000256" key="4">
    <source>
        <dbReference type="ARBA" id="ARBA00022806"/>
    </source>
</evidence>
<dbReference type="GO" id="GO:0016887">
    <property type="term" value="F:ATP hydrolysis activity"/>
    <property type="evidence" value="ECO:0007669"/>
    <property type="project" value="RHEA"/>
</dbReference>
<gene>
    <name evidence="14" type="ORF">A2161_04700</name>
</gene>
<evidence type="ECO:0000256" key="10">
    <source>
        <dbReference type="ARBA" id="ARBA00048988"/>
    </source>
</evidence>
<dbReference type="GO" id="GO:0005829">
    <property type="term" value="C:cytosol"/>
    <property type="evidence" value="ECO:0007669"/>
    <property type="project" value="TreeGrafter"/>
</dbReference>
<dbReference type="InterPro" id="IPR000212">
    <property type="entry name" value="DNA_helicase_UvrD/REP"/>
</dbReference>
<evidence type="ECO:0000313" key="15">
    <source>
        <dbReference type="Proteomes" id="UP000179266"/>
    </source>
</evidence>
<dbReference type="GO" id="GO:0033202">
    <property type="term" value="C:DNA helicase complex"/>
    <property type="evidence" value="ECO:0007669"/>
    <property type="project" value="TreeGrafter"/>
</dbReference>
<dbReference type="PANTHER" id="PTHR11070:SF2">
    <property type="entry name" value="ATP-DEPENDENT DNA HELICASE SRS2"/>
    <property type="match status" value="1"/>
</dbReference>
<dbReference type="GO" id="GO:0005524">
    <property type="term" value="F:ATP binding"/>
    <property type="evidence" value="ECO:0007669"/>
    <property type="project" value="UniProtKB-UniRule"/>
</dbReference>
<dbReference type="Pfam" id="PF13361">
    <property type="entry name" value="UvrD_C"/>
    <property type="match status" value="1"/>
</dbReference>
<dbReference type="EMBL" id="MGDD01000296">
    <property type="protein sequence ID" value="OGL42986.1"/>
    <property type="molecule type" value="Genomic_DNA"/>
</dbReference>
<keyword evidence="7" id="KW-0413">Isomerase</keyword>
<keyword evidence="3 11" id="KW-0378">Hydrolase</keyword>
<dbReference type="Gene3D" id="1.10.10.160">
    <property type="match status" value="1"/>
</dbReference>
<dbReference type="SUPFAM" id="SSF52540">
    <property type="entry name" value="P-loop containing nucleoside triphosphate hydrolases"/>
    <property type="match status" value="1"/>
</dbReference>
<comment type="catalytic activity">
    <reaction evidence="10">
        <text>ATP + H2O = ADP + phosphate + H(+)</text>
        <dbReference type="Rhea" id="RHEA:13065"/>
        <dbReference type="ChEBI" id="CHEBI:15377"/>
        <dbReference type="ChEBI" id="CHEBI:15378"/>
        <dbReference type="ChEBI" id="CHEBI:30616"/>
        <dbReference type="ChEBI" id="CHEBI:43474"/>
        <dbReference type="ChEBI" id="CHEBI:456216"/>
        <dbReference type="EC" id="5.6.2.4"/>
    </reaction>
</comment>
<evidence type="ECO:0000256" key="1">
    <source>
        <dbReference type="ARBA" id="ARBA00009922"/>
    </source>
</evidence>
<keyword evidence="4 11" id="KW-0347">Helicase</keyword>
<evidence type="ECO:0000256" key="2">
    <source>
        <dbReference type="ARBA" id="ARBA00022741"/>
    </source>
</evidence>
<keyword evidence="6" id="KW-0238">DNA-binding</keyword>
<protein>
    <recommendedName>
        <fullName evidence="9">DNA 3'-5' helicase</fullName>
        <ecNumber evidence="9">5.6.2.4</ecNumber>
    </recommendedName>
</protein>
<dbReference type="InterPro" id="IPR013986">
    <property type="entry name" value="DExx_box_DNA_helicase_dom_sf"/>
</dbReference>
<evidence type="ECO:0000256" key="11">
    <source>
        <dbReference type="PROSITE-ProRule" id="PRU00560"/>
    </source>
</evidence>
<dbReference type="PROSITE" id="PS51198">
    <property type="entry name" value="UVRD_HELICASE_ATP_BIND"/>
    <property type="match status" value="1"/>
</dbReference>
<dbReference type="InterPro" id="IPR027417">
    <property type="entry name" value="P-loop_NTPase"/>
</dbReference>
<accession>A0A1F7RN61</accession>
<feature type="domain" description="UvrD-like helicase ATP-binding" evidence="12">
    <location>
        <begin position="11"/>
        <end position="290"/>
    </location>
</feature>
<dbReference type="Pfam" id="PF00580">
    <property type="entry name" value="UvrD-helicase"/>
    <property type="match status" value="1"/>
</dbReference>
<sequence>MVAPKSTLKLEKLTESQKKVVCHGEGPALVLGVAGSGKTRLIIHRVLNLVKKRKVPPSKIVVFSANNRISRKNKLELAEAIKADDLDITIGTFHSICLAILREDIKHLGYSTGFGIFDTADRYNLIKECLLDLNFDLDKTHPSMVSAKISQAKNMNYSPSQIMDESQTFSDRKIAKTYNLYQEKLKLLNILDFDDLLMLVNELFSTKLEILEKYRNRWNYIMIDDFQDVSQIQLTIAAMLASNHRNIMVMGNEDEAIYQWRGADPSFASTFGNFFPELQEYILEENLRSTGYILSVANKLISENQNRLARLMLPTKSKGKKVAIVVSDDERQEVKFIAEHIQEFCKQKIFHYRDFAVLYRTNVQARVFENIFDESDIPYKIISGLGFYSKREIKDVLGYLRLTVNPRDDINLKRILNVPSRGIGIFELKKIEMFSKNENCCFYDGLKNILEKTSNLSDKQIGLREFNDLLDFFLLKNKEHNVAEMLELVLEKTGYENMIRGEGTIESEIRLENLDLLKKIVNDFQKTNKGKSASDFLDWVSLLNQTDMYNENEDSVTLMTFHCAKGLQFPVVFLAGMEEGLCPHRKSAADDFEMEEERRLCFMGMTRAINELFCTCAQKRHLYGSVQTNQPSRFITEIPEKYIEEIFYTPKNSERKKNYPQIEDKIRRKCVFTAGMQVRHPKWGIGTISEIVESGLETKLLINFPGFGKKKLVDKFVQPEILST</sequence>
<proteinExistence type="inferred from homology"/>
<dbReference type="PROSITE" id="PS51217">
    <property type="entry name" value="UVRD_HELICASE_CTER"/>
    <property type="match status" value="1"/>
</dbReference>
<dbReference type="Pfam" id="PF21196">
    <property type="entry name" value="PcrA_UvrD_tudor"/>
    <property type="match status" value="1"/>
</dbReference>
<dbReference type="GO" id="GO:0000725">
    <property type="term" value="P:recombinational repair"/>
    <property type="evidence" value="ECO:0007669"/>
    <property type="project" value="TreeGrafter"/>
</dbReference>
<reference evidence="14 15" key="1">
    <citation type="journal article" date="2016" name="Nat. Commun.">
        <title>Thousands of microbial genomes shed light on interconnected biogeochemical processes in an aquifer system.</title>
        <authorList>
            <person name="Anantharaman K."/>
            <person name="Brown C.T."/>
            <person name="Hug L.A."/>
            <person name="Sharon I."/>
            <person name="Castelle C.J."/>
            <person name="Probst A.J."/>
            <person name="Thomas B.C."/>
            <person name="Singh A."/>
            <person name="Wilkins M.J."/>
            <person name="Karaoz U."/>
            <person name="Brodie E.L."/>
            <person name="Williams K.H."/>
            <person name="Hubbard S.S."/>
            <person name="Banfield J.F."/>
        </authorList>
    </citation>
    <scope>NUCLEOTIDE SEQUENCE [LARGE SCALE GENOMIC DNA]</scope>
</reference>
<dbReference type="InterPro" id="IPR014016">
    <property type="entry name" value="UvrD-like_ATP-bd"/>
</dbReference>
<evidence type="ECO:0000256" key="7">
    <source>
        <dbReference type="ARBA" id="ARBA00023235"/>
    </source>
</evidence>
<comment type="caution">
    <text evidence="14">The sequence shown here is derived from an EMBL/GenBank/DDBJ whole genome shotgun (WGS) entry which is preliminary data.</text>
</comment>
<evidence type="ECO:0000259" key="12">
    <source>
        <dbReference type="PROSITE" id="PS51198"/>
    </source>
</evidence>
<dbReference type="CDD" id="cd17932">
    <property type="entry name" value="DEXQc_UvrD"/>
    <property type="match status" value="1"/>
</dbReference>
<name>A0A1F7RN61_9BACT</name>
<dbReference type="AlphaFoldDB" id="A0A1F7RN61"/>
<dbReference type="InterPro" id="IPR014017">
    <property type="entry name" value="DNA_helicase_UvrD-like_C"/>
</dbReference>
<feature type="domain" description="UvrD-like helicase C-terminal" evidence="13">
    <location>
        <begin position="291"/>
        <end position="566"/>
    </location>
</feature>
<dbReference type="Gene3D" id="1.10.486.10">
    <property type="entry name" value="PCRA, domain 4"/>
    <property type="match status" value="1"/>
</dbReference>
<dbReference type="Gene3D" id="3.40.50.300">
    <property type="entry name" value="P-loop containing nucleotide triphosphate hydrolases"/>
    <property type="match status" value="2"/>
</dbReference>
<evidence type="ECO:0000256" key="8">
    <source>
        <dbReference type="ARBA" id="ARBA00034617"/>
    </source>
</evidence>
<evidence type="ECO:0000313" key="14">
    <source>
        <dbReference type="EMBL" id="OGL42986.1"/>
    </source>
</evidence>
<evidence type="ECO:0000259" key="13">
    <source>
        <dbReference type="PROSITE" id="PS51217"/>
    </source>
</evidence>
<evidence type="ECO:0000256" key="9">
    <source>
        <dbReference type="ARBA" id="ARBA00034808"/>
    </source>
</evidence>
<evidence type="ECO:0000256" key="5">
    <source>
        <dbReference type="ARBA" id="ARBA00022840"/>
    </source>
</evidence>
<keyword evidence="5 11" id="KW-0067">ATP-binding</keyword>